<dbReference type="GeneID" id="42306283"/>
<protein>
    <submittedName>
        <fullName evidence="2">5-methylcytosine-specific restriction enzyme subunit McrC</fullName>
    </submittedName>
</protein>
<evidence type="ECO:0000313" key="4">
    <source>
        <dbReference type="Proteomes" id="UP000182836"/>
    </source>
</evidence>
<dbReference type="RefSeq" id="WP_043064104.1">
    <property type="nucleotide sequence ID" value="NZ_BJOA01000011.1"/>
</dbReference>
<evidence type="ECO:0000313" key="2">
    <source>
        <dbReference type="EMBL" id="SDI21281.1"/>
    </source>
</evidence>
<dbReference type="Pfam" id="PF10117">
    <property type="entry name" value="McrBC"/>
    <property type="match status" value="1"/>
</dbReference>
<accession>A0A0D1WJG1</accession>
<evidence type="ECO:0000313" key="1">
    <source>
        <dbReference type="EMBL" id="KON96421.1"/>
    </source>
</evidence>
<evidence type="ECO:0000313" key="3">
    <source>
        <dbReference type="Proteomes" id="UP000037269"/>
    </source>
</evidence>
<dbReference type="Proteomes" id="UP000182836">
    <property type="component" value="Unassembled WGS sequence"/>
</dbReference>
<sequence>MTIDKALYHLKEYETTTGVVLSAESVAQLRKTFGAVLTLRPGPRETWDVTASSYVGHIELSDAIFHIRPKLKVETLWNWLTWAYDISSLRFQPPVMSVGELTGNSEWLVLFFIKECFAIWRKGLRAEYEQQEQAIGEVRGQLRVAPTLQKWMKQEYRFVCAYDEPTWQVKENKLLYAGIRHMVRKRYRNEEIGRELEKLLRLFESVEKGQMERVTLPVSVSEQVAELARVRITRLNRQYARALSWLTLYWKMTQLSTHEGNIFCDSFILDMNELFERYIARRLEEGLRMYGIEVQTQPRYWLAEANRLRIIPDLILKNRSGREIVLDAKYKTRTERSGNPDVYQMLAYMTARSTSSGILLYAAGLERVDKIRNTDKKIYQWSLGIDEWTDRESQDERFERIVQHIVSMLEEK</sequence>
<dbReference type="Gene3D" id="3.90.320.10">
    <property type="match status" value="1"/>
</dbReference>
<proteinExistence type="predicted"/>
<reference evidence="2 4" key="2">
    <citation type="submission" date="2016-10" db="EMBL/GenBank/DDBJ databases">
        <authorList>
            <person name="de Groot N.N."/>
        </authorList>
    </citation>
    <scope>NUCLEOTIDE SEQUENCE [LARGE SCALE GENOMIC DNA]</scope>
    <source>
        <strain evidence="2 4">DSM 2895</strain>
    </source>
</reference>
<name>A0A0D1WJG1_ANEMI</name>
<dbReference type="PATRIC" id="fig|47500.8.peg.1576"/>
<dbReference type="Proteomes" id="UP000037269">
    <property type="component" value="Unassembled WGS sequence"/>
</dbReference>
<dbReference type="InterPro" id="IPR011604">
    <property type="entry name" value="PDDEXK-like_dom_sf"/>
</dbReference>
<dbReference type="InterPro" id="IPR019292">
    <property type="entry name" value="McrC"/>
</dbReference>
<dbReference type="EMBL" id="LGUG01000004">
    <property type="protein sequence ID" value="KON96421.1"/>
    <property type="molecule type" value="Genomic_DNA"/>
</dbReference>
<dbReference type="PANTHER" id="PTHR38733">
    <property type="entry name" value="PROTEIN MCRC"/>
    <property type="match status" value="1"/>
</dbReference>
<dbReference type="EMBL" id="FNED01000002">
    <property type="protein sequence ID" value="SDI21281.1"/>
    <property type="molecule type" value="Genomic_DNA"/>
</dbReference>
<dbReference type="AlphaFoldDB" id="A0A0D1WJG1"/>
<keyword evidence="3" id="KW-1185">Reference proteome</keyword>
<reference evidence="1 3" key="1">
    <citation type="submission" date="2015-07" db="EMBL/GenBank/DDBJ databases">
        <title>Fjat-14205 dsm 2895.</title>
        <authorList>
            <person name="Liu B."/>
            <person name="Wang J."/>
            <person name="Zhu Y."/>
            <person name="Liu G."/>
            <person name="Chen Q."/>
            <person name="Chen Z."/>
            <person name="Lan J."/>
            <person name="Che J."/>
            <person name="Ge C."/>
            <person name="Shi H."/>
            <person name="Pan Z."/>
            <person name="Liu X."/>
        </authorList>
    </citation>
    <scope>NUCLEOTIDE SEQUENCE [LARGE SCALE GENOMIC DNA]</scope>
    <source>
        <strain evidence="1 3">DSM 2895</strain>
    </source>
</reference>
<dbReference type="PANTHER" id="PTHR38733:SF1">
    <property type="entry name" value="TYPE IV METHYL-DIRECTED RESTRICTION ENZYME ECOKMCRBC"/>
    <property type="match status" value="1"/>
</dbReference>
<dbReference type="OrthoDB" id="9786961at2"/>
<dbReference type="REBASE" id="130832">
    <property type="entry name" value="Ami9999McrBCP"/>
</dbReference>
<organism evidence="1 3">
    <name type="scientific">Aneurinibacillus migulanus</name>
    <name type="common">Bacillus migulanus</name>
    <dbReference type="NCBI Taxonomy" id="47500"/>
    <lineage>
        <taxon>Bacteria</taxon>
        <taxon>Bacillati</taxon>
        <taxon>Bacillota</taxon>
        <taxon>Bacilli</taxon>
        <taxon>Bacillales</taxon>
        <taxon>Paenibacillaceae</taxon>
        <taxon>Aneurinibacillus group</taxon>
        <taxon>Aneurinibacillus</taxon>
    </lineage>
</organism>
<gene>
    <name evidence="1" type="ORF">AF333_13985</name>
    <name evidence="2" type="ORF">SAMN04487909_102135</name>
</gene>